<evidence type="ECO:0000256" key="5">
    <source>
        <dbReference type="ARBA" id="ARBA00022737"/>
    </source>
</evidence>
<dbReference type="OrthoDB" id="5317514at2759"/>
<dbReference type="Gene3D" id="2.60.40.1530">
    <property type="entry name" value="ntegrin, alpha v. Chain A, domain 4"/>
    <property type="match status" value="1"/>
</dbReference>
<comment type="subcellular location">
    <subcellularLocation>
        <location evidence="1 13">Membrane</location>
        <topology evidence="1 13">Single-pass type I membrane protein</topology>
    </subcellularLocation>
</comment>
<keyword evidence="6 13" id="KW-0130">Cell adhesion</keyword>
<evidence type="ECO:0000259" key="16">
    <source>
        <dbReference type="Pfam" id="PF20806"/>
    </source>
</evidence>
<evidence type="ECO:0000256" key="9">
    <source>
        <dbReference type="ARBA" id="ARBA00023136"/>
    </source>
</evidence>
<dbReference type="KEGG" id="dvv:114349417"/>
<evidence type="ECO:0000259" key="14">
    <source>
        <dbReference type="Pfam" id="PF08441"/>
    </source>
</evidence>
<dbReference type="InterPro" id="IPR013649">
    <property type="entry name" value="Integrin_alpha_Ig-like_1"/>
</dbReference>
<evidence type="ECO:0000256" key="2">
    <source>
        <dbReference type="ARBA" id="ARBA00008054"/>
    </source>
</evidence>
<feature type="repeat" description="FG-GAP" evidence="12">
    <location>
        <begin position="30"/>
        <end position="98"/>
    </location>
</feature>
<dbReference type="GO" id="GO:0005178">
    <property type="term" value="F:integrin binding"/>
    <property type="evidence" value="ECO:0007669"/>
    <property type="project" value="TreeGrafter"/>
</dbReference>
<evidence type="ECO:0000256" key="10">
    <source>
        <dbReference type="ARBA" id="ARBA00023170"/>
    </source>
</evidence>
<keyword evidence="8 13" id="KW-0401">Integrin</keyword>
<comment type="similarity">
    <text evidence="2 13">Belongs to the integrin alpha chain family.</text>
</comment>
<keyword evidence="4 13" id="KW-0732">Signal</keyword>
<feature type="repeat" description="FG-GAP" evidence="12">
    <location>
        <begin position="427"/>
        <end position="488"/>
    </location>
</feature>
<feature type="repeat" description="FG-GAP" evidence="12">
    <location>
        <begin position="369"/>
        <end position="426"/>
    </location>
</feature>
<dbReference type="InParanoid" id="A0A6P7H0S8"/>
<keyword evidence="5" id="KW-0677">Repeat</keyword>
<dbReference type="PROSITE" id="PS51470">
    <property type="entry name" value="FG_GAP"/>
    <property type="match status" value="5"/>
</dbReference>
<dbReference type="GO" id="GO:0048513">
    <property type="term" value="P:animal organ development"/>
    <property type="evidence" value="ECO:0007669"/>
    <property type="project" value="UniProtKB-ARBA"/>
</dbReference>
<dbReference type="InterPro" id="IPR028994">
    <property type="entry name" value="Integrin_alpha_N"/>
</dbReference>
<dbReference type="InterPro" id="IPR013519">
    <property type="entry name" value="Int_alpha_beta-p"/>
</dbReference>
<dbReference type="Gene3D" id="1.20.5.930">
    <property type="entry name" value="Bicelle-embedded integrin alpha(iib) transmembrane segment"/>
    <property type="match status" value="1"/>
</dbReference>
<feature type="repeat" description="FG-GAP" evidence="12">
    <location>
        <begin position="122"/>
        <end position="184"/>
    </location>
</feature>
<dbReference type="FunCoup" id="A0A6P7H0S8">
    <property type="interactions" value="203"/>
</dbReference>
<dbReference type="SUPFAM" id="SSF69318">
    <property type="entry name" value="Integrin alpha N-terminal domain"/>
    <property type="match status" value="1"/>
</dbReference>
<dbReference type="AlphaFoldDB" id="A0A6P7H0S8"/>
<evidence type="ECO:0000256" key="8">
    <source>
        <dbReference type="ARBA" id="ARBA00023037"/>
    </source>
</evidence>
<dbReference type="GO" id="GO:0007229">
    <property type="term" value="P:integrin-mediated signaling pathway"/>
    <property type="evidence" value="ECO:0007669"/>
    <property type="project" value="UniProtKB-KW"/>
</dbReference>
<feature type="chain" id="PRO_5028507763" evidence="13">
    <location>
        <begin position="22"/>
        <end position="1078"/>
    </location>
</feature>
<dbReference type="InterPro" id="IPR048286">
    <property type="entry name" value="Integrin_alpha_Ig-like_3"/>
</dbReference>
<evidence type="ECO:0000256" key="13">
    <source>
        <dbReference type="RuleBase" id="RU003762"/>
    </source>
</evidence>
<keyword evidence="3 13" id="KW-0812">Transmembrane</keyword>
<evidence type="ECO:0000256" key="4">
    <source>
        <dbReference type="ARBA" id="ARBA00022729"/>
    </source>
</evidence>
<dbReference type="GO" id="GO:0009897">
    <property type="term" value="C:external side of plasma membrane"/>
    <property type="evidence" value="ECO:0007669"/>
    <property type="project" value="TreeGrafter"/>
</dbReference>
<dbReference type="PRINTS" id="PR01185">
    <property type="entry name" value="INTEGRINA"/>
</dbReference>
<dbReference type="RefSeq" id="XP_028155591.1">
    <property type="nucleotide sequence ID" value="XM_028299790.1"/>
</dbReference>
<dbReference type="GO" id="GO:0007157">
    <property type="term" value="P:heterophilic cell-cell adhesion via plasma membrane cell adhesion molecules"/>
    <property type="evidence" value="ECO:0007669"/>
    <property type="project" value="UniProtKB-ARBA"/>
</dbReference>
<feature type="signal peptide" evidence="13">
    <location>
        <begin position="1"/>
        <end position="21"/>
    </location>
</feature>
<dbReference type="Gene3D" id="2.130.10.130">
    <property type="entry name" value="Integrin alpha, N-terminal"/>
    <property type="match status" value="1"/>
</dbReference>
<dbReference type="InterPro" id="IPR032695">
    <property type="entry name" value="Integrin_dom_sf"/>
</dbReference>
<feature type="domain" description="Integrin alpha second immunoglobulin-like" evidence="15">
    <location>
        <begin position="623"/>
        <end position="757"/>
    </location>
</feature>
<dbReference type="Pfam" id="PF20806">
    <property type="entry name" value="Integrin_A_Ig_3"/>
    <property type="match status" value="1"/>
</dbReference>
<dbReference type="InterPro" id="IPR048285">
    <property type="entry name" value="Integrin_alpha_Ig-like_2"/>
</dbReference>
<organism evidence="17">
    <name type="scientific">Diabrotica virgifera virgifera</name>
    <name type="common">western corn rootworm</name>
    <dbReference type="NCBI Taxonomy" id="50390"/>
    <lineage>
        <taxon>Eukaryota</taxon>
        <taxon>Metazoa</taxon>
        <taxon>Ecdysozoa</taxon>
        <taxon>Arthropoda</taxon>
        <taxon>Hexapoda</taxon>
        <taxon>Insecta</taxon>
        <taxon>Pterygota</taxon>
        <taxon>Neoptera</taxon>
        <taxon>Endopterygota</taxon>
        <taxon>Coleoptera</taxon>
        <taxon>Polyphaga</taxon>
        <taxon>Cucujiformia</taxon>
        <taxon>Chrysomeloidea</taxon>
        <taxon>Chrysomelidae</taxon>
        <taxon>Galerucinae</taxon>
        <taxon>Diabroticina</taxon>
        <taxon>Diabroticites</taxon>
        <taxon>Diabrotica</taxon>
    </lineage>
</organism>
<protein>
    <submittedName>
        <fullName evidence="17">Integrin alpha-PS1-like</fullName>
    </submittedName>
</protein>
<dbReference type="SUPFAM" id="SSF69179">
    <property type="entry name" value="Integrin domains"/>
    <property type="match status" value="3"/>
</dbReference>
<evidence type="ECO:0000256" key="3">
    <source>
        <dbReference type="ARBA" id="ARBA00022692"/>
    </source>
</evidence>
<feature type="domain" description="Integrin alpha first immunoglubulin-like" evidence="14">
    <location>
        <begin position="473"/>
        <end position="610"/>
    </location>
</feature>
<dbReference type="Gene3D" id="2.60.40.1510">
    <property type="entry name" value="ntegrin, alpha v. Chain A, domain 3"/>
    <property type="match status" value="1"/>
</dbReference>
<proteinExistence type="inferred from homology"/>
<dbReference type="Gene3D" id="2.60.40.1460">
    <property type="entry name" value="Integrin domains. Chain A, domain 2"/>
    <property type="match status" value="1"/>
</dbReference>
<dbReference type="InterPro" id="IPR013517">
    <property type="entry name" value="FG-GAP"/>
</dbReference>
<evidence type="ECO:0000256" key="11">
    <source>
        <dbReference type="ARBA" id="ARBA00023180"/>
    </source>
</evidence>
<reference evidence="17" key="1">
    <citation type="submission" date="2025-08" db="UniProtKB">
        <authorList>
            <consortium name="RefSeq"/>
        </authorList>
    </citation>
    <scope>IDENTIFICATION</scope>
    <source>
        <tissue evidence="17">Whole insect</tissue>
    </source>
</reference>
<feature type="repeat" description="FG-GAP" evidence="12">
    <location>
        <begin position="307"/>
        <end position="367"/>
    </location>
</feature>
<sequence>MYKTKFSLFIINGLLWNTIFCFNFEDRDPLVKKAPEDQQQSYFGFSVAQHSTESLTSKGKSNGFWMLVGAPLGNNIQPGTNHSGALFKCPISNRDDDCVQIETDGKREDFDYTDEAVDDTDLKPPGNDEIKDGQWLGVTVRSQKPGGVVLVCAHRYIKSENLQKFHYGQGLCYLLDRNLGITETLLLCKGRRMENLHQQFGFCQVGTSASFVGDEFALMGAPGPYTWRGTFFGQNVVGDYLTMDKTIYHSPFGDIDIIEKYSYLGMSVGGGHFFNKSEYTYMAGAPRSKMVGQVYLFEKYDTFEELNISLILTGEQFAASFGYELLATDVNNDGYDDLLVGAPFYYNSDKNGGAVYIYYSIRDCVQDKCPYDKRLIGKAYSRFGFAMTSLGDINKDGYNDVAIGAPYEDEHGAVYIYLGSPYGLNSEPSQVIRKKQITTLGYSLSGGLDMDNNGYPDLLVGAFESDRVLLFKTRPIIDIKITVEGNELVNINASNKGCEKLPNNNYTCFSFKTCFSVVGHIKHNTEFNVIYNITEVKKFVNRIWFVDNDLPDKRSPMRTKIVPVNGASQYCQEETVNIKEGVQDILSPIMFRVNYTLEDNAFHTPILNTTSVKVIYASFQKECGSDDVCESNLTLRAGTNLSTDETGAYEVNMVNEDFVLEVNVSNTGESAYEAKLFVVHPKALSYVVLKSDRNISDGIKCLFSNETLVICNIGNPLQKETKINLKLRFEIKDSKDQKLEIKMFVNSTSTELSKHTSETLVAILQKIAKFQMRGKASSNLFYGGKVVGESALKYLEEIGARVIHKYQIDNNGQWDLSNLKVSIRWPLQVSPGPDNPNRAGKWLLYLENSPKLYGVEDGFCTVLDTIPNELHLNTSTVVQDEPENLRLPDPFDDLTTEAVTLHSRNKRSINYVVPYQTTERGGKRRKIVVMDCFSGSAKCIEILCTIRKLSKGNQAEIDIQSRIWNSTLVEDYSNLDWVVIKSTAIVQFEDKAFNISSESISEFSAETIAYPSIVSADTELNWLVIGGAVFVGLLLLILLIFVLYKCGFFKRKRISDDPTLSGNLQKKGEADHLLKELR</sequence>
<feature type="transmembrane region" description="Helical" evidence="13">
    <location>
        <begin position="1022"/>
        <end position="1044"/>
    </location>
</feature>
<evidence type="ECO:0000256" key="7">
    <source>
        <dbReference type="ARBA" id="ARBA00022989"/>
    </source>
</evidence>
<dbReference type="PANTHER" id="PTHR23220:SF122">
    <property type="entry name" value="INTEGRIN ALPHA-PS1"/>
    <property type="match status" value="1"/>
</dbReference>
<dbReference type="PANTHER" id="PTHR23220">
    <property type="entry name" value="INTEGRIN ALPHA"/>
    <property type="match status" value="1"/>
</dbReference>
<evidence type="ECO:0000256" key="6">
    <source>
        <dbReference type="ARBA" id="ARBA00022889"/>
    </source>
</evidence>
<evidence type="ECO:0000313" key="17">
    <source>
        <dbReference type="RefSeq" id="XP_028155591.1"/>
    </source>
</evidence>
<dbReference type="SMART" id="SM00191">
    <property type="entry name" value="Int_alpha"/>
    <property type="match status" value="5"/>
</dbReference>
<dbReference type="InterPro" id="IPR000413">
    <property type="entry name" value="Integrin_alpha"/>
</dbReference>
<evidence type="ECO:0000256" key="1">
    <source>
        <dbReference type="ARBA" id="ARBA00004479"/>
    </source>
</evidence>
<evidence type="ECO:0000256" key="12">
    <source>
        <dbReference type="PROSITE-ProRule" id="PRU00803"/>
    </source>
</evidence>
<dbReference type="PROSITE" id="PS00242">
    <property type="entry name" value="INTEGRIN_ALPHA"/>
    <property type="match status" value="1"/>
</dbReference>
<dbReference type="Pfam" id="PF08441">
    <property type="entry name" value="Integrin_A_Ig_1"/>
    <property type="match status" value="1"/>
</dbReference>
<evidence type="ECO:0000259" key="15">
    <source>
        <dbReference type="Pfam" id="PF20805"/>
    </source>
</evidence>
<keyword evidence="10 13" id="KW-0675">Receptor</keyword>
<feature type="domain" description="Integrin alpha third immunoglobulin-like" evidence="16">
    <location>
        <begin position="778"/>
        <end position="996"/>
    </location>
</feature>
<accession>A0A6P7H0S8</accession>
<dbReference type="InterPro" id="IPR018184">
    <property type="entry name" value="Integrin_alpha_C_CS"/>
</dbReference>
<dbReference type="Pfam" id="PF01839">
    <property type="entry name" value="FG-GAP"/>
    <property type="match status" value="2"/>
</dbReference>
<gene>
    <name evidence="17" type="primary">LOC114349417</name>
</gene>
<dbReference type="GO" id="GO:0033627">
    <property type="term" value="P:cell adhesion mediated by integrin"/>
    <property type="evidence" value="ECO:0007669"/>
    <property type="project" value="TreeGrafter"/>
</dbReference>
<name>A0A6P7H0S8_DIAVI</name>
<dbReference type="GO" id="GO:0007160">
    <property type="term" value="P:cell-matrix adhesion"/>
    <property type="evidence" value="ECO:0007669"/>
    <property type="project" value="TreeGrafter"/>
</dbReference>
<dbReference type="Pfam" id="PF20805">
    <property type="entry name" value="Integrin_A_Ig_2"/>
    <property type="match status" value="1"/>
</dbReference>
<keyword evidence="9 13" id="KW-0472">Membrane</keyword>
<keyword evidence="11" id="KW-0325">Glycoprotein</keyword>
<keyword evidence="7 13" id="KW-1133">Transmembrane helix</keyword>
<dbReference type="GO" id="GO:0008305">
    <property type="term" value="C:integrin complex"/>
    <property type="evidence" value="ECO:0007669"/>
    <property type="project" value="InterPro"/>
</dbReference>